<organism evidence="1">
    <name type="scientific">hydrothermal vent metagenome</name>
    <dbReference type="NCBI Taxonomy" id="652676"/>
    <lineage>
        <taxon>unclassified sequences</taxon>
        <taxon>metagenomes</taxon>
        <taxon>ecological metagenomes</taxon>
    </lineage>
</organism>
<accession>A0A3B0SS73</accession>
<reference evidence="1" key="1">
    <citation type="submission" date="2018-06" db="EMBL/GenBank/DDBJ databases">
        <authorList>
            <person name="Zhirakovskaya E."/>
        </authorList>
    </citation>
    <scope>NUCLEOTIDE SEQUENCE</scope>
</reference>
<evidence type="ECO:0008006" key="2">
    <source>
        <dbReference type="Google" id="ProtNLM"/>
    </source>
</evidence>
<dbReference type="AlphaFoldDB" id="A0A3B0SS73"/>
<dbReference type="EMBL" id="UOEI01000379">
    <property type="protein sequence ID" value="VAW03887.1"/>
    <property type="molecule type" value="Genomic_DNA"/>
</dbReference>
<proteinExistence type="predicted"/>
<dbReference type="CDD" id="cd14820">
    <property type="entry name" value="TRAX"/>
    <property type="match status" value="1"/>
</dbReference>
<protein>
    <recommendedName>
        <fullName evidence="2">Translin family protein</fullName>
    </recommendedName>
</protein>
<gene>
    <name evidence="1" type="ORF">MNBD_ACTINO01-170</name>
</gene>
<name>A0A3B0SS73_9ZZZZ</name>
<dbReference type="SUPFAM" id="SSF74784">
    <property type="entry name" value="Translin"/>
    <property type="match status" value="1"/>
</dbReference>
<dbReference type="Gene3D" id="1.20.58.2140">
    <property type="match status" value="1"/>
</dbReference>
<dbReference type="GO" id="GO:0043565">
    <property type="term" value="F:sequence-specific DNA binding"/>
    <property type="evidence" value="ECO:0007669"/>
    <property type="project" value="InterPro"/>
</dbReference>
<evidence type="ECO:0000313" key="1">
    <source>
        <dbReference type="EMBL" id="VAW03887.1"/>
    </source>
</evidence>
<sequence length="207" mass="23041">MANELDLAALESEVRTELDAKFAARELALKNSRPIIRNSANAIRALHRNDIETARGLLEEVKALIAEAEASLGDHWDIYYAGFFYDAIKEYAEAELTAALLAHEPLPLPSELGIDAVPYLKGLGEAIGEQRRRLLDQLRHGDLDAAERTFADMETLHDLLTAIDYPDGMTSGLRRTTDVARALIERSRADLTSTIVQERLRTQLSET</sequence>
<dbReference type="InterPro" id="IPR036081">
    <property type="entry name" value="Translin_sf"/>
</dbReference>